<dbReference type="Proteomes" id="UP000051999">
    <property type="component" value="Unassembled WGS sequence"/>
</dbReference>
<evidence type="ECO:0000256" key="1">
    <source>
        <dbReference type="SAM" id="Phobius"/>
    </source>
</evidence>
<organism evidence="2 3">
    <name type="scientific">Furfurilactobacillus rossiae DSM 15814</name>
    <dbReference type="NCBI Taxonomy" id="1114972"/>
    <lineage>
        <taxon>Bacteria</taxon>
        <taxon>Bacillati</taxon>
        <taxon>Bacillota</taxon>
        <taxon>Bacilli</taxon>
        <taxon>Lactobacillales</taxon>
        <taxon>Lactobacillaceae</taxon>
        <taxon>Furfurilactobacillus</taxon>
    </lineage>
</organism>
<sequence length="285" mass="31762">MFPMGEQKHAVPQRPAKQDRFIRWLIGILCAVLVLAGIVMGWEASEQKQLGHVQVSYSKTPTLFVSGDYSNWLTFGPMNARLERYDIGQAVWTIHVAKSGKATIDKRGPLGKRNPLILVLFADNHHASREARQLTGVMKMLKQREHISTVNMVGHSSGANIVYQYLTGKAADKREDYPDTAKFVNIATTFSKAEQKAADRFPRHIQVLNIAGDLFGTGGDLGVSVKGDHKLGEMLAGRVDGYQSETLVGGISVIHYLLHQNPHVDRAVTDFLWQARFTPQTNYPR</sequence>
<keyword evidence="3" id="KW-1185">Reference proteome</keyword>
<evidence type="ECO:0008006" key="4">
    <source>
        <dbReference type="Google" id="ProtNLM"/>
    </source>
</evidence>
<dbReference type="AlphaFoldDB" id="A0A0R1R8Y6"/>
<dbReference type="Gene3D" id="3.40.50.1820">
    <property type="entry name" value="alpha/beta hydrolase"/>
    <property type="match status" value="1"/>
</dbReference>
<name>A0A0R1R8Y6_9LACO</name>
<dbReference type="STRING" id="1114972.FD35_GL001549"/>
<dbReference type="SUPFAM" id="SSF53474">
    <property type="entry name" value="alpha/beta-Hydrolases"/>
    <property type="match status" value="1"/>
</dbReference>
<evidence type="ECO:0000313" key="2">
    <source>
        <dbReference type="EMBL" id="KRL52926.1"/>
    </source>
</evidence>
<dbReference type="eggNOG" id="COG4814">
    <property type="taxonomic scope" value="Bacteria"/>
</dbReference>
<feature type="transmembrane region" description="Helical" evidence="1">
    <location>
        <begin position="21"/>
        <end position="42"/>
    </location>
</feature>
<gene>
    <name evidence="2" type="ORF">FD35_GL001549</name>
</gene>
<dbReference type="InterPro" id="IPR029058">
    <property type="entry name" value="AB_hydrolase_fold"/>
</dbReference>
<proteinExistence type="predicted"/>
<keyword evidence="1" id="KW-0472">Membrane</keyword>
<dbReference type="EMBL" id="AZFF01000029">
    <property type="protein sequence ID" value="KRL52926.1"/>
    <property type="molecule type" value="Genomic_DNA"/>
</dbReference>
<evidence type="ECO:0000313" key="3">
    <source>
        <dbReference type="Proteomes" id="UP000051999"/>
    </source>
</evidence>
<protein>
    <recommendedName>
        <fullName evidence="4">Alpha beta hydrolase superfamily protein</fullName>
    </recommendedName>
</protein>
<accession>A0A0R1R8Y6</accession>
<dbReference type="PATRIC" id="fig|1114972.6.peg.1576"/>
<comment type="caution">
    <text evidence="2">The sequence shown here is derived from an EMBL/GenBank/DDBJ whole genome shotgun (WGS) entry which is preliminary data.</text>
</comment>
<keyword evidence="1" id="KW-1133">Transmembrane helix</keyword>
<reference evidence="2 3" key="1">
    <citation type="journal article" date="2015" name="Genome Announc.">
        <title>Expanding the biotechnology potential of lactobacilli through comparative genomics of 213 strains and associated genera.</title>
        <authorList>
            <person name="Sun Z."/>
            <person name="Harris H.M."/>
            <person name="McCann A."/>
            <person name="Guo C."/>
            <person name="Argimon S."/>
            <person name="Zhang W."/>
            <person name="Yang X."/>
            <person name="Jeffery I.B."/>
            <person name="Cooney J.C."/>
            <person name="Kagawa T.F."/>
            <person name="Liu W."/>
            <person name="Song Y."/>
            <person name="Salvetti E."/>
            <person name="Wrobel A."/>
            <person name="Rasinkangas P."/>
            <person name="Parkhill J."/>
            <person name="Rea M.C."/>
            <person name="O'Sullivan O."/>
            <person name="Ritari J."/>
            <person name="Douillard F.P."/>
            <person name="Paul Ross R."/>
            <person name="Yang R."/>
            <person name="Briner A.E."/>
            <person name="Felis G.E."/>
            <person name="de Vos W.M."/>
            <person name="Barrangou R."/>
            <person name="Klaenhammer T.R."/>
            <person name="Caufield P.W."/>
            <person name="Cui Y."/>
            <person name="Zhang H."/>
            <person name="O'Toole P.W."/>
        </authorList>
    </citation>
    <scope>NUCLEOTIDE SEQUENCE [LARGE SCALE GENOMIC DNA]</scope>
    <source>
        <strain evidence="2 3">DSM 15814</strain>
    </source>
</reference>
<dbReference type="OrthoDB" id="503948at2"/>
<dbReference type="InterPro" id="IPR010315">
    <property type="entry name" value="DUF915_hydro-like"/>
</dbReference>
<keyword evidence="1" id="KW-0812">Transmembrane</keyword>
<dbReference type="Pfam" id="PF06028">
    <property type="entry name" value="DUF915"/>
    <property type="match status" value="1"/>
</dbReference>